<dbReference type="PANTHER" id="PTHR43135:SF3">
    <property type="entry name" value="ALPHA-D-RIBOSE 1-METHYLPHOSPHONATE 5-TRIPHOSPHATE DIPHOSPHATASE"/>
    <property type="match status" value="1"/>
</dbReference>
<dbReference type="Pfam" id="PF01979">
    <property type="entry name" value="Amidohydro_1"/>
    <property type="match status" value="1"/>
</dbReference>
<organism evidence="2 3">
    <name type="scientific">Thermoanaerobacter kivui</name>
    <name type="common">Acetogenium kivui</name>
    <dbReference type="NCBI Taxonomy" id="2325"/>
    <lineage>
        <taxon>Bacteria</taxon>
        <taxon>Bacillati</taxon>
        <taxon>Bacillota</taxon>
        <taxon>Clostridia</taxon>
        <taxon>Thermoanaerobacterales</taxon>
        <taxon>Thermoanaerobacteraceae</taxon>
        <taxon>Thermoanaerobacter</taxon>
    </lineage>
</organism>
<dbReference type="PANTHER" id="PTHR43135">
    <property type="entry name" value="ALPHA-D-RIBOSE 1-METHYLPHOSPHONATE 5-TRIPHOSPHATE DIPHOSPHATASE"/>
    <property type="match status" value="1"/>
</dbReference>
<keyword evidence="2" id="KW-0378">Hydrolase</keyword>
<gene>
    <name evidence="2" type="ORF">TKV_c19770</name>
</gene>
<dbReference type="GO" id="GO:0016787">
    <property type="term" value="F:hydrolase activity"/>
    <property type="evidence" value="ECO:0007669"/>
    <property type="project" value="UniProtKB-KW"/>
</dbReference>
<dbReference type="InterPro" id="IPR051781">
    <property type="entry name" value="Metallo-dep_Hydrolase"/>
</dbReference>
<reference evidence="3" key="1">
    <citation type="journal article" date="2015" name="Genome Announc.">
        <title>Whole-Genome Sequences of 80 Environmental and Clinical Isolates of Burkholderia pseudomallei.</title>
        <authorList>
            <person name="Johnson S.L."/>
            <person name="Baker A.L."/>
            <person name="Chain P.S."/>
            <person name="Currie B.J."/>
            <person name="Daligault H.E."/>
            <person name="Davenport K.W."/>
            <person name="Davis C.B."/>
            <person name="Inglis T.J."/>
            <person name="Kaestli M."/>
            <person name="Koren S."/>
            <person name="Mayo M."/>
            <person name="Merritt A.J."/>
            <person name="Price E.P."/>
            <person name="Sarovich D.S."/>
            <person name="Warner J."/>
            <person name="Rosovitz M.J."/>
        </authorList>
    </citation>
    <scope>NUCLEOTIDE SEQUENCE [LARGE SCALE GENOMIC DNA]</scope>
    <source>
        <strain evidence="3">DSM 2030</strain>
    </source>
</reference>
<name>A0A097ATI6_THEKI</name>
<evidence type="ECO:0000313" key="2">
    <source>
        <dbReference type="EMBL" id="AIS53121.1"/>
    </source>
</evidence>
<dbReference type="HOGENOM" id="CLU_023620_2_2_9"/>
<dbReference type="InterPro" id="IPR006680">
    <property type="entry name" value="Amidohydro-rel"/>
</dbReference>
<dbReference type="STRING" id="2325.TKV_c19770"/>
<feature type="domain" description="Amidohydrolase-related" evidence="1">
    <location>
        <begin position="129"/>
        <end position="249"/>
    </location>
</feature>
<dbReference type="Proteomes" id="UP000029669">
    <property type="component" value="Chromosome"/>
</dbReference>
<protein>
    <submittedName>
        <fullName evidence="2">Amidohydrolase</fullName>
    </submittedName>
</protein>
<dbReference type="OrthoDB" id="9797498at2"/>
<dbReference type="AlphaFoldDB" id="A0A097ATI6"/>
<proteinExistence type="predicted"/>
<evidence type="ECO:0000313" key="3">
    <source>
        <dbReference type="Proteomes" id="UP000029669"/>
    </source>
</evidence>
<dbReference type="InterPro" id="IPR032466">
    <property type="entry name" value="Metal_Hydrolase"/>
</dbReference>
<dbReference type="eggNOG" id="COG1228">
    <property type="taxonomic scope" value="Bacteria"/>
</dbReference>
<dbReference type="EMBL" id="CP009170">
    <property type="protein sequence ID" value="AIS53121.1"/>
    <property type="molecule type" value="Genomic_DNA"/>
</dbReference>
<accession>A0A097ATI6</accession>
<evidence type="ECO:0000259" key="1">
    <source>
        <dbReference type="Pfam" id="PF01979"/>
    </source>
</evidence>
<dbReference type="SUPFAM" id="SSF51556">
    <property type="entry name" value="Metallo-dependent hydrolases"/>
    <property type="match status" value="1"/>
</dbReference>
<keyword evidence="3" id="KW-1185">Reference proteome</keyword>
<dbReference type="Gene3D" id="3.20.20.140">
    <property type="entry name" value="Metal-dependent hydrolases"/>
    <property type="match status" value="1"/>
</dbReference>
<dbReference type="KEGG" id="tki:TKV_c19770"/>
<sequence>MHVDCHIHIALNGQNYKEYQNKILQGDYQPIKDVLKEYKKRNVLYLRDGGDRFGISYIAREFASDEGITYKTPIYAFCKVGSYGSFLGKPINGIDDFKNEFRRLLRYKPDHLKLIVSGIVDFSSYGHVTEEMSFDFDEIYYMVQSAKDENLQVMVHANSSKSVRAAIMAGADTIEHGYFILNEELYLMAEKNVIWIPTLSPLGNLIKYNDKRFEKQMDNIKKIYFNHLECIRKAVQLGVKIAIGSDAGSHKVMHGQGCFNEIEHLKKAGLDDEKIKEIAIKNSRLVLNITND</sequence>